<dbReference type="GO" id="GO:0000981">
    <property type="term" value="F:DNA-binding transcription factor activity, RNA polymerase II-specific"/>
    <property type="evidence" value="ECO:0007669"/>
    <property type="project" value="InterPro"/>
</dbReference>
<feature type="region of interest" description="Disordered" evidence="3">
    <location>
        <begin position="1"/>
        <end position="36"/>
    </location>
</feature>
<evidence type="ECO:0000256" key="2">
    <source>
        <dbReference type="ARBA" id="ARBA00023242"/>
    </source>
</evidence>
<name>A0A1Y2DPC0_9BASI</name>
<dbReference type="GO" id="GO:0003677">
    <property type="term" value="F:DNA binding"/>
    <property type="evidence" value="ECO:0007669"/>
    <property type="project" value="InterPro"/>
</dbReference>
<evidence type="ECO:0000313" key="5">
    <source>
        <dbReference type="EMBL" id="ORY61057.1"/>
    </source>
</evidence>
<dbReference type="InterPro" id="IPR007219">
    <property type="entry name" value="XnlR_reg_dom"/>
</dbReference>
<organism evidence="5 6">
    <name type="scientific">Leucosporidium creatinivorum</name>
    <dbReference type="NCBI Taxonomy" id="106004"/>
    <lineage>
        <taxon>Eukaryota</taxon>
        <taxon>Fungi</taxon>
        <taxon>Dikarya</taxon>
        <taxon>Basidiomycota</taxon>
        <taxon>Pucciniomycotina</taxon>
        <taxon>Microbotryomycetes</taxon>
        <taxon>Leucosporidiales</taxon>
        <taxon>Leucosporidium</taxon>
    </lineage>
</organism>
<keyword evidence="6" id="KW-1185">Reference proteome</keyword>
<protein>
    <submittedName>
        <fullName evidence="5">Fungal-specific transcription factor domain-domain-containing protein</fullName>
    </submittedName>
</protein>
<feature type="region of interest" description="Disordered" evidence="3">
    <location>
        <begin position="65"/>
        <end position="84"/>
    </location>
</feature>
<evidence type="ECO:0000256" key="3">
    <source>
        <dbReference type="SAM" id="MobiDB-lite"/>
    </source>
</evidence>
<evidence type="ECO:0000256" key="1">
    <source>
        <dbReference type="ARBA" id="ARBA00022723"/>
    </source>
</evidence>
<proteinExistence type="predicted"/>
<gene>
    <name evidence="5" type="ORF">BCR35DRAFT_326748</name>
</gene>
<sequence length="803" mass="86997">MDTLLAAARSTESRSPSGSEEPPPAPAGKPETKRKKVTLACGRCKRRKGKCDGVAPICGPCGLVGATCEYPDPTSDGRKRRKGSALHYQLQQAAAAQQAASEEAQVDELDEDETVPQPTPTFVLPLPPVVAQPPPPAQYPPPSIPAIAPPPPPPAHSAELPFAEAASTNDAVPFLNYYRPFGRSALQSGVEEIRIDIAAAPSFSRAVSPTGFAPSAAPQSFSSAPSFASAAHARPDSDRFYDLDADMPKTEIQQHLYPIFFARMGSLFPSLSLPFLESLNSSNSYSQHSLEGPVLASAVCALAARFSTSPLIRGSDETRPPATFGVPFAEKAKALLLPLLCFPSGITITTLLLLSYHEKGMNSEGSQWMYLGMSIRMAQDLGLQLSIVRLPHNQYECSTATLLWWSIMNLDHQLSLGIGRCTTVKACEISIPYPTDDDIAITRRGPNGDFTFSASSLPSPFPVYVKLMAIVGQLCDIVNLTRGTWGGTQRSQTHAAEDEYVEKGPSLADPPIDEPVDPSKSLKDVEDKLTELYSSLVPQLQWSSHNFRDHMAAGSGPIYLHLHLWYHAAFIMMYRPPLLYPNCYAADLSLTERLAVVSNSATTISQILSCCDMSEDNPIISCPFINLPFYVAGLAWSQDWRIRSGKKVLSTSTTSSNNNTASPASGGPSSSSSSRILAQVALTNFDLCKSALKTQSDYWLGIRWVLAVLEKSSSRQSIRSATEGINTFVSRHELAVFKRLAQRISGQAQTPDLDSQYLSSLFHTLQETDLTSMDYNFSQDDYALAYTFAGSVDFGGLSGLEGF</sequence>
<feature type="compositionally biased region" description="Acidic residues" evidence="3">
    <location>
        <begin position="104"/>
        <end position="114"/>
    </location>
</feature>
<dbReference type="InParanoid" id="A0A1Y2DPC0"/>
<accession>A0A1Y2DPC0</accession>
<feature type="region of interest" description="Disordered" evidence="3">
    <location>
        <begin position="95"/>
        <end position="115"/>
    </location>
</feature>
<dbReference type="InterPro" id="IPR001138">
    <property type="entry name" value="Zn2Cys6_DnaBD"/>
</dbReference>
<evidence type="ECO:0000313" key="6">
    <source>
        <dbReference type="Proteomes" id="UP000193467"/>
    </source>
</evidence>
<dbReference type="AlphaFoldDB" id="A0A1Y2DPC0"/>
<dbReference type="Pfam" id="PF00172">
    <property type="entry name" value="Zn_clus"/>
    <property type="match status" value="1"/>
</dbReference>
<keyword evidence="1" id="KW-0479">Metal-binding</keyword>
<evidence type="ECO:0000259" key="4">
    <source>
        <dbReference type="PROSITE" id="PS50048"/>
    </source>
</evidence>
<reference evidence="5 6" key="1">
    <citation type="submission" date="2016-07" db="EMBL/GenBank/DDBJ databases">
        <title>Pervasive Adenine N6-methylation of Active Genes in Fungi.</title>
        <authorList>
            <consortium name="DOE Joint Genome Institute"/>
            <person name="Mondo S.J."/>
            <person name="Dannebaum R.O."/>
            <person name="Kuo R.C."/>
            <person name="Labutti K."/>
            <person name="Haridas S."/>
            <person name="Kuo A."/>
            <person name="Salamov A."/>
            <person name="Ahrendt S.R."/>
            <person name="Lipzen A."/>
            <person name="Sullivan W."/>
            <person name="Andreopoulos W.B."/>
            <person name="Clum A."/>
            <person name="Lindquist E."/>
            <person name="Daum C."/>
            <person name="Ramamoorthy G.K."/>
            <person name="Gryganskyi A."/>
            <person name="Culley D."/>
            <person name="Magnuson J.K."/>
            <person name="James T.Y."/>
            <person name="O'Malley M.A."/>
            <person name="Stajich J.E."/>
            <person name="Spatafora J.W."/>
            <person name="Visel A."/>
            <person name="Grigoriev I.V."/>
        </authorList>
    </citation>
    <scope>NUCLEOTIDE SEQUENCE [LARGE SCALE GENOMIC DNA]</scope>
    <source>
        <strain evidence="5 6">62-1032</strain>
    </source>
</reference>
<dbReference type="OrthoDB" id="2428527at2759"/>
<comment type="caution">
    <text evidence="5">The sequence shown here is derived from an EMBL/GenBank/DDBJ whole genome shotgun (WGS) entry which is preliminary data.</text>
</comment>
<dbReference type="SUPFAM" id="SSF57701">
    <property type="entry name" value="Zn2/Cys6 DNA-binding domain"/>
    <property type="match status" value="1"/>
</dbReference>
<dbReference type="GO" id="GO:0008270">
    <property type="term" value="F:zinc ion binding"/>
    <property type="evidence" value="ECO:0007669"/>
    <property type="project" value="InterPro"/>
</dbReference>
<dbReference type="SMART" id="SM00066">
    <property type="entry name" value="GAL4"/>
    <property type="match status" value="1"/>
</dbReference>
<dbReference type="SMART" id="SM00906">
    <property type="entry name" value="Fungal_trans"/>
    <property type="match status" value="1"/>
</dbReference>
<dbReference type="PROSITE" id="PS00463">
    <property type="entry name" value="ZN2_CY6_FUNGAL_1"/>
    <property type="match status" value="1"/>
</dbReference>
<dbReference type="GO" id="GO:0006351">
    <property type="term" value="P:DNA-templated transcription"/>
    <property type="evidence" value="ECO:0007669"/>
    <property type="project" value="InterPro"/>
</dbReference>
<dbReference type="STRING" id="106004.A0A1Y2DPC0"/>
<dbReference type="Proteomes" id="UP000193467">
    <property type="component" value="Unassembled WGS sequence"/>
</dbReference>
<feature type="domain" description="Zn(2)-C6 fungal-type" evidence="4">
    <location>
        <begin position="40"/>
        <end position="70"/>
    </location>
</feature>
<dbReference type="Gene3D" id="4.10.240.10">
    <property type="entry name" value="Zn(2)-C6 fungal-type DNA-binding domain"/>
    <property type="match status" value="1"/>
</dbReference>
<feature type="region of interest" description="Disordered" evidence="3">
    <location>
        <begin position="651"/>
        <end position="671"/>
    </location>
</feature>
<dbReference type="PANTHER" id="PTHR47783:SF1">
    <property type="entry name" value="ZN(II)2CYS6 TRANSCRIPTION FACTOR (EUROFUNG)"/>
    <property type="match status" value="1"/>
</dbReference>
<keyword evidence="2" id="KW-0539">Nucleus</keyword>
<dbReference type="EMBL" id="MCGR01000073">
    <property type="protein sequence ID" value="ORY61057.1"/>
    <property type="molecule type" value="Genomic_DNA"/>
</dbReference>
<feature type="compositionally biased region" description="Low complexity" evidence="3">
    <location>
        <begin position="9"/>
        <end position="20"/>
    </location>
</feature>
<dbReference type="CDD" id="cd12148">
    <property type="entry name" value="fungal_TF_MHR"/>
    <property type="match status" value="1"/>
</dbReference>
<dbReference type="PANTHER" id="PTHR47783">
    <property type="entry name" value="ZN(II)2CYS6 TRANSCRIPTION FACTOR (EUROFUNG)-RELATED"/>
    <property type="match status" value="1"/>
</dbReference>
<feature type="region of interest" description="Disordered" evidence="3">
    <location>
        <begin position="488"/>
        <end position="520"/>
    </location>
</feature>
<dbReference type="Pfam" id="PF04082">
    <property type="entry name" value="Fungal_trans"/>
    <property type="match status" value="1"/>
</dbReference>
<dbReference type="PROSITE" id="PS50048">
    <property type="entry name" value="ZN2_CY6_FUNGAL_2"/>
    <property type="match status" value="1"/>
</dbReference>
<dbReference type="CDD" id="cd00067">
    <property type="entry name" value="GAL4"/>
    <property type="match status" value="1"/>
</dbReference>
<dbReference type="InterPro" id="IPR036864">
    <property type="entry name" value="Zn2-C6_fun-type_DNA-bd_sf"/>
</dbReference>